<dbReference type="Proteomes" id="UP000077154">
    <property type="component" value="Unassembled WGS sequence"/>
</dbReference>
<organism evidence="2">
    <name type="scientific">Pseudogymnoascus destructans</name>
    <dbReference type="NCBI Taxonomy" id="655981"/>
    <lineage>
        <taxon>Eukaryota</taxon>
        <taxon>Fungi</taxon>
        <taxon>Dikarya</taxon>
        <taxon>Ascomycota</taxon>
        <taxon>Pezizomycotina</taxon>
        <taxon>Leotiomycetes</taxon>
        <taxon>Thelebolales</taxon>
        <taxon>Thelebolaceae</taxon>
        <taxon>Pseudogymnoascus</taxon>
    </lineage>
</organism>
<evidence type="ECO:0000256" key="1">
    <source>
        <dbReference type="SAM" id="SignalP"/>
    </source>
</evidence>
<feature type="chain" id="PRO_5008056625" evidence="1">
    <location>
        <begin position="21"/>
        <end position="113"/>
    </location>
</feature>
<accession>A0A177AKC3</accession>
<dbReference type="RefSeq" id="XP_024327216.1">
    <property type="nucleotide sequence ID" value="XM_024465235.1"/>
</dbReference>
<dbReference type="AlphaFoldDB" id="A0A177AKC3"/>
<proteinExistence type="predicted"/>
<keyword evidence="1" id="KW-0732">Signal</keyword>
<reference evidence="2" key="1">
    <citation type="submission" date="2016-03" db="EMBL/GenBank/DDBJ databases">
        <title>Updated assembly of Pseudogymnoascus destructans, the fungus causing white-nose syndrome of bats.</title>
        <authorList>
            <person name="Palmer J.M."/>
            <person name="Drees K.P."/>
            <person name="Foster J.T."/>
            <person name="Lindner D.L."/>
        </authorList>
    </citation>
    <scope>NUCLEOTIDE SEQUENCE [LARGE SCALE GENOMIC DNA]</scope>
    <source>
        <strain evidence="2">20631-21</strain>
    </source>
</reference>
<evidence type="ECO:0000313" key="2">
    <source>
        <dbReference type="EMBL" id="OAF61942.1"/>
    </source>
</evidence>
<dbReference type="EMBL" id="KV441388">
    <property type="protein sequence ID" value="OAF61942.1"/>
    <property type="molecule type" value="Genomic_DNA"/>
</dbReference>
<feature type="signal peptide" evidence="1">
    <location>
        <begin position="1"/>
        <end position="20"/>
    </location>
</feature>
<dbReference type="OrthoDB" id="3429657at2759"/>
<gene>
    <name evidence="2" type="ORF">VC83_01560</name>
</gene>
<protein>
    <submittedName>
        <fullName evidence="2">Uncharacterized protein</fullName>
    </submittedName>
</protein>
<name>A0A177AKC3_9PEZI</name>
<sequence>MKFQLSTLAMLGSFVAFAHGVCLKTSGNAHIVPKTGDMKIFALLYNDGKLVCSIDRTTYDKEMWLDCHDGHYSAIPDDLSVVAYAHNKVDYQIPLQPESVGEYSWAWNGQLGC</sequence>
<dbReference type="GeneID" id="36284649"/>